<comment type="cofactor">
    <cofactor evidence="1 8">
        <name>FMN</name>
        <dbReference type="ChEBI" id="CHEBI:58210"/>
    </cofactor>
</comment>
<accession>A0ABY6N6G6</accession>
<feature type="domain" description="Nitroreductase" evidence="9">
    <location>
        <begin position="12"/>
        <end position="165"/>
    </location>
</feature>
<dbReference type="PIRSF" id="PIRSF000232">
    <property type="entry name" value="YdjA"/>
    <property type="match status" value="1"/>
</dbReference>
<keyword evidence="5 8" id="KW-0521">NADP</keyword>
<name>A0ABY6N6G6_9ALTE</name>
<proteinExistence type="inferred from homology"/>
<dbReference type="EMBL" id="CP100390">
    <property type="protein sequence ID" value="UZE97679.1"/>
    <property type="molecule type" value="Genomic_DNA"/>
</dbReference>
<organism evidence="10 11">
    <name type="scientific">Alkalimarinus alittae</name>
    <dbReference type="NCBI Taxonomy" id="2961619"/>
    <lineage>
        <taxon>Bacteria</taxon>
        <taxon>Pseudomonadati</taxon>
        <taxon>Pseudomonadota</taxon>
        <taxon>Gammaproteobacteria</taxon>
        <taxon>Alteromonadales</taxon>
        <taxon>Alteromonadaceae</taxon>
        <taxon>Alkalimarinus</taxon>
    </lineage>
</organism>
<dbReference type="InterPro" id="IPR052530">
    <property type="entry name" value="NAD(P)H_nitroreductase"/>
</dbReference>
<comment type="similarity">
    <text evidence="2 8">Belongs to the nitroreductase family.</text>
</comment>
<reference evidence="10" key="1">
    <citation type="submission" date="2022-06" db="EMBL/GenBank/DDBJ databases">
        <title>Alkalimarinus sp. nov., isolated from gut of a Alitta virens.</title>
        <authorList>
            <person name="Yang A.I."/>
            <person name="Shin N.-R."/>
        </authorList>
    </citation>
    <scope>NUCLEOTIDE SEQUENCE</scope>
    <source>
        <strain evidence="10">A2M4</strain>
    </source>
</reference>
<dbReference type="PANTHER" id="PTHR43821">
    <property type="entry name" value="NAD(P)H NITROREDUCTASE YDJA-RELATED"/>
    <property type="match status" value="1"/>
</dbReference>
<dbReference type="EC" id="1.-.-.-" evidence="8"/>
<evidence type="ECO:0000256" key="4">
    <source>
        <dbReference type="ARBA" id="ARBA00022643"/>
    </source>
</evidence>
<keyword evidence="11" id="KW-1185">Reference proteome</keyword>
<evidence type="ECO:0000256" key="3">
    <source>
        <dbReference type="ARBA" id="ARBA00022630"/>
    </source>
</evidence>
<evidence type="ECO:0000256" key="7">
    <source>
        <dbReference type="ARBA" id="ARBA00023027"/>
    </source>
</evidence>
<evidence type="ECO:0000256" key="5">
    <source>
        <dbReference type="ARBA" id="ARBA00022857"/>
    </source>
</evidence>
<protein>
    <recommendedName>
        <fullName evidence="8">Putative NAD(P)H nitroreductase</fullName>
        <ecNumber evidence="8">1.-.-.-</ecNumber>
    </recommendedName>
</protein>
<sequence length="188" mass="20623">MPHPVTELMLQRNSSARLSSPAPDRALLNTLFQTAFRAPDHGLLRPWRYLVIENEGLEKLGELFAASALDAEPELSQAKYDKCLKMPCRAPMVIVAIGCIKEDVKVPEVEQMLSAGVGVGYLLLSLQAEGFGGMWRTGPMAYNTKVHEALGLSASERIVGFLYVGTPEGKAKTIPTHDVDTFVKNWPN</sequence>
<keyword evidence="4 8" id="KW-0288">FMN</keyword>
<evidence type="ECO:0000259" key="9">
    <source>
        <dbReference type="Pfam" id="PF00881"/>
    </source>
</evidence>
<dbReference type="Proteomes" id="UP001163739">
    <property type="component" value="Chromosome"/>
</dbReference>
<evidence type="ECO:0000256" key="8">
    <source>
        <dbReference type="PIRNR" id="PIRNR000232"/>
    </source>
</evidence>
<dbReference type="SUPFAM" id="SSF55469">
    <property type="entry name" value="FMN-dependent nitroreductase-like"/>
    <property type="match status" value="1"/>
</dbReference>
<keyword evidence="7 8" id="KW-0520">NAD</keyword>
<evidence type="ECO:0000256" key="6">
    <source>
        <dbReference type="ARBA" id="ARBA00023002"/>
    </source>
</evidence>
<evidence type="ECO:0000256" key="2">
    <source>
        <dbReference type="ARBA" id="ARBA00007118"/>
    </source>
</evidence>
<dbReference type="CDD" id="cd02135">
    <property type="entry name" value="YdjA-like"/>
    <property type="match status" value="1"/>
</dbReference>
<evidence type="ECO:0000256" key="1">
    <source>
        <dbReference type="ARBA" id="ARBA00001917"/>
    </source>
</evidence>
<dbReference type="InterPro" id="IPR026021">
    <property type="entry name" value="YdjA-like"/>
</dbReference>
<dbReference type="Gene3D" id="3.40.109.10">
    <property type="entry name" value="NADH Oxidase"/>
    <property type="match status" value="1"/>
</dbReference>
<evidence type="ECO:0000313" key="10">
    <source>
        <dbReference type="EMBL" id="UZE97679.1"/>
    </source>
</evidence>
<dbReference type="InterPro" id="IPR029479">
    <property type="entry name" value="Nitroreductase"/>
</dbReference>
<dbReference type="PANTHER" id="PTHR43821:SF1">
    <property type="entry name" value="NAD(P)H NITROREDUCTASE YDJA-RELATED"/>
    <property type="match status" value="1"/>
</dbReference>
<dbReference type="RefSeq" id="WP_265049155.1">
    <property type="nucleotide sequence ID" value="NZ_CP100390.1"/>
</dbReference>
<keyword evidence="6 8" id="KW-0560">Oxidoreductase</keyword>
<dbReference type="InterPro" id="IPR000415">
    <property type="entry name" value="Nitroreductase-like"/>
</dbReference>
<dbReference type="Pfam" id="PF00881">
    <property type="entry name" value="Nitroreductase"/>
    <property type="match status" value="1"/>
</dbReference>
<gene>
    <name evidence="10" type="ORF">NKI27_08075</name>
</gene>
<evidence type="ECO:0000313" key="11">
    <source>
        <dbReference type="Proteomes" id="UP001163739"/>
    </source>
</evidence>
<keyword evidence="3 8" id="KW-0285">Flavoprotein</keyword>